<dbReference type="Gene3D" id="1.10.10.10">
    <property type="entry name" value="Winged helix-like DNA-binding domain superfamily/Winged helix DNA-binding domain"/>
    <property type="match status" value="1"/>
</dbReference>
<keyword evidence="1" id="KW-0805">Transcription regulation</keyword>
<keyword evidence="3" id="KW-0804">Transcription</keyword>
<gene>
    <name evidence="5" type="ORF">D2962_14970</name>
</gene>
<name>A0A3G2R8L7_9FIRM</name>
<protein>
    <submittedName>
        <fullName evidence="5">ArsR family transcriptional regulator</fullName>
    </submittedName>
</protein>
<dbReference type="KEGG" id="bacg:D2962_14970"/>
<feature type="domain" description="HTH arsR-type" evidence="4">
    <location>
        <begin position="1"/>
        <end position="91"/>
    </location>
</feature>
<reference evidence="5 6" key="1">
    <citation type="submission" date="2018-10" db="EMBL/GenBank/DDBJ databases">
        <authorList>
            <person name="Zhang X."/>
        </authorList>
    </citation>
    <scope>NUCLEOTIDE SEQUENCE [LARGE SCALE GENOMIC DNA]</scope>
    <source>
        <strain evidence="5 6">SK-G1</strain>
    </source>
</reference>
<dbReference type="PANTHER" id="PTHR33154:SF18">
    <property type="entry name" value="ARSENICAL RESISTANCE OPERON REPRESSOR"/>
    <property type="match status" value="1"/>
</dbReference>
<evidence type="ECO:0000259" key="4">
    <source>
        <dbReference type="PROSITE" id="PS50987"/>
    </source>
</evidence>
<dbReference type="PANTHER" id="PTHR33154">
    <property type="entry name" value="TRANSCRIPTIONAL REGULATOR, ARSR FAMILY"/>
    <property type="match status" value="1"/>
</dbReference>
<dbReference type="GO" id="GO:0003677">
    <property type="term" value="F:DNA binding"/>
    <property type="evidence" value="ECO:0007669"/>
    <property type="project" value="UniProtKB-KW"/>
</dbReference>
<dbReference type="PRINTS" id="PR00778">
    <property type="entry name" value="HTHARSR"/>
</dbReference>
<evidence type="ECO:0000256" key="2">
    <source>
        <dbReference type="ARBA" id="ARBA00023125"/>
    </source>
</evidence>
<dbReference type="GO" id="GO:0003700">
    <property type="term" value="F:DNA-binding transcription factor activity"/>
    <property type="evidence" value="ECO:0007669"/>
    <property type="project" value="InterPro"/>
</dbReference>
<dbReference type="RefSeq" id="WP_120767470.1">
    <property type="nucleotide sequence ID" value="NZ_CP033169.1"/>
</dbReference>
<proteinExistence type="predicted"/>
<dbReference type="InterPro" id="IPR051081">
    <property type="entry name" value="HTH_MetalResp_TranReg"/>
</dbReference>
<evidence type="ECO:0000313" key="5">
    <source>
        <dbReference type="EMBL" id="AYO31725.1"/>
    </source>
</evidence>
<dbReference type="Pfam" id="PF01022">
    <property type="entry name" value="HTH_5"/>
    <property type="match status" value="1"/>
</dbReference>
<keyword evidence="6" id="KW-1185">Reference proteome</keyword>
<dbReference type="Proteomes" id="UP000280960">
    <property type="component" value="Chromosome"/>
</dbReference>
<dbReference type="PROSITE" id="PS50987">
    <property type="entry name" value="HTH_ARSR_2"/>
    <property type="match status" value="1"/>
</dbReference>
<accession>A0A3G2R8L7</accession>
<keyword evidence="2" id="KW-0238">DNA-binding</keyword>
<dbReference type="EMBL" id="CP033169">
    <property type="protein sequence ID" value="AYO31725.1"/>
    <property type="molecule type" value="Genomic_DNA"/>
</dbReference>
<dbReference type="CDD" id="cd00090">
    <property type="entry name" value="HTH_ARSR"/>
    <property type="match status" value="1"/>
</dbReference>
<dbReference type="AlphaFoldDB" id="A0A3G2R8L7"/>
<evidence type="ECO:0000256" key="3">
    <source>
        <dbReference type="ARBA" id="ARBA00023163"/>
    </source>
</evidence>
<dbReference type="NCBIfam" id="NF033788">
    <property type="entry name" value="HTH_metalloreg"/>
    <property type="match status" value="1"/>
</dbReference>
<dbReference type="SMART" id="SM00418">
    <property type="entry name" value="HTH_ARSR"/>
    <property type="match status" value="1"/>
</dbReference>
<dbReference type="InterPro" id="IPR036390">
    <property type="entry name" value="WH_DNA-bd_sf"/>
</dbReference>
<dbReference type="InterPro" id="IPR036388">
    <property type="entry name" value="WH-like_DNA-bd_sf"/>
</dbReference>
<dbReference type="InterPro" id="IPR001845">
    <property type="entry name" value="HTH_ArsR_DNA-bd_dom"/>
</dbReference>
<dbReference type="InterPro" id="IPR011991">
    <property type="entry name" value="ArsR-like_HTH"/>
</dbReference>
<evidence type="ECO:0000256" key="1">
    <source>
        <dbReference type="ARBA" id="ARBA00023015"/>
    </source>
</evidence>
<organism evidence="5 6">
    <name type="scientific">Biomaibacter acetigenes</name>
    <dbReference type="NCBI Taxonomy" id="2316383"/>
    <lineage>
        <taxon>Bacteria</taxon>
        <taxon>Bacillati</taxon>
        <taxon>Bacillota</taxon>
        <taxon>Clostridia</taxon>
        <taxon>Thermosediminibacterales</taxon>
        <taxon>Tepidanaerobacteraceae</taxon>
        <taxon>Biomaibacter</taxon>
    </lineage>
</organism>
<sequence>MDLIEIFKVLGDENRIRIFNLLTKGVFCVCRIETVLGMNQSNTSRHLNRLKSAGIITCEKKSQWVYYKINNKFIEENKLLYDFLKNKLAENPRCLEDIERLNNDAAIDLACDKLT</sequence>
<dbReference type="SUPFAM" id="SSF46785">
    <property type="entry name" value="Winged helix' DNA-binding domain"/>
    <property type="match status" value="1"/>
</dbReference>
<evidence type="ECO:0000313" key="6">
    <source>
        <dbReference type="Proteomes" id="UP000280960"/>
    </source>
</evidence>